<organism evidence="3 4">
    <name type="scientific">Brasilonema sennae CENA114</name>
    <dbReference type="NCBI Taxonomy" id="415709"/>
    <lineage>
        <taxon>Bacteria</taxon>
        <taxon>Bacillati</taxon>
        <taxon>Cyanobacteriota</taxon>
        <taxon>Cyanophyceae</taxon>
        <taxon>Nostocales</taxon>
        <taxon>Scytonemataceae</taxon>
        <taxon>Brasilonema</taxon>
        <taxon>Bromeliae group (in: Brasilonema)</taxon>
    </lineage>
</organism>
<accession>A0A856MFP0</accession>
<dbReference type="InterPro" id="IPR037523">
    <property type="entry name" value="VOC_core"/>
</dbReference>
<name>A0A856MFP0_9CYAN</name>
<feature type="domain" description="VOC" evidence="2">
    <location>
        <begin position="24"/>
        <end position="139"/>
    </location>
</feature>
<evidence type="ECO:0000259" key="2">
    <source>
        <dbReference type="PROSITE" id="PS51819"/>
    </source>
</evidence>
<dbReference type="RefSeq" id="WP_169265221.1">
    <property type="nucleotide sequence ID" value="NZ_CAWOXK010000001.1"/>
</dbReference>
<dbReference type="InterPro" id="IPR029068">
    <property type="entry name" value="Glyas_Bleomycin-R_OHBP_Dase"/>
</dbReference>
<evidence type="ECO:0000256" key="1">
    <source>
        <dbReference type="SAM" id="Phobius"/>
    </source>
</evidence>
<dbReference type="AlphaFoldDB" id="A0A856MFP0"/>
<evidence type="ECO:0000313" key="3">
    <source>
        <dbReference type="EMBL" id="QDL08979.1"/>
    </source>
</evidence>
<reference evidence="3 4" key="1">
    <citation type="submission" date="2018-06" db="EMBL/GenBank/DDBJ databases">
        <title>Comparative genomics of Brasilonema spp. strains.</title>
        <authorList>
            <person name="Alvarenga D.O."/>
            <person name="Fiore M.F."/>
            <person name="Varani A.M."/>
        </authorList>
    </citation>
    <scope>NUCLEOTIDE SEQUENCE [LARGE SCALE GENOMIC DNA]</scope>
    <source>
        <strain evidence="3 4">CENA114</strain>
    </source>
</reference>
<dbReference type="SUPFAM" id="SSF54593">
    <property type="entry name" value="Glyoxalase/Bleomycin resistance protein/Dihydroxybiphenyl dioxygenase"/>
    <property type="match status" value="1"/>
</dbReference>
<proteinExistence type="predicted"/>
<keyword evidence="1" id="KW-0812">Transmembrane</keyword>
<keyword evidence="4" id="KW-1185">Reference proteome</keyword>
<dbReference type="EMBL" id="CP030118">
    <property type="protein sequence ID" value="QDL08979.1"/>
    <property type="molecule type" value="Genomic_DNA"/>
</dbReference>
<keyword evidence="1" id="KW-0472">Membrane</keyword>
<dbReference type="Proteomes" id="UP000503129">
    <property type="component" value="Chromosome"/>
</dbReference>
<dbReference type="InterPro" id="IPR004360">
    <property type="entry name" value="Glyas_Fos-R_dOase_dom"/>
</dbReference>
<keyword evidence="1" id="KW-1133">Transmembrane helix</keyword>
<dbReference type="KEGG" id="bsen:DP114_14700"/>
<evidence type="ECO:0000313" key="4">
    <source>
        <dbReference type="Proteomes" id="UP000503129"/>
    </source>
</evidence>
<dbReference type="Pfam" id="PF00903">
    <property type="entry name" value="Glyoxalase"/>
    <property type="match status" value="1"/>
</dbReference>
<protein>
    <recommendedName>
        <fullName evidence="2">VOC domain-containing protein</fullName>
    </recommendedName>
</protein>
<dbReference type="PROSITE" id="PS51819">
    <property type="entry name" value="VOC"/>
    <property type="match status" value="1"/>
</dbReference>
<sequence>MVVYPVTTYYYFDLRDRNLLMFKGIQAIFFFVDDVVAAATWYSKLLNAPLKYFHTDNEIRGALIEVGSIDMFFHVADEKMRPGNAGQVAYWRVNDFYQAVDHAQKHGAKLYRGPLTIEENQAICQMWDPFGNLFGMQGLILV</sequence>
<dbReference type="Gene3D" id="3.10.180.10">
    <property type="entry name" value="2,3-Dihydroxybiphenyl 1,2-Dioxygenase, domain 1"/>
    <property type="match status" value="1"/>
</dbReference>
<gene>
    <name evidence="3" type="ORF">DP114_14700</name>
</gene>
<feature type="transmembrane region" description="Helical" evidence="1">
    <location>
        <begin position="20"/>
        <end position="42"/>
    </location>
</feature>